<dbReference type="Proteomes" id="UP000887563">
    <property type="component" value="Unplaced"/>
</dbReference>
<dbReference type="GO" id="GO:0000423">
    <property type="term" value="P:mitophagy"/>
    <property type="evidence" value="ECO:0007669"/>
    <property type="project" value="TreeGrafter"/>
</dbReference>
<dbReference type="PANTHER" id="PTHR15090">
    <property type="entry name" value="SEQUESTOSOME 1-RELATED"/>
    <property type="match status" value="1"/>
</dbReference>
<evidence type="ECO:0000256" key="4">
    <source>
        <dbReference type="PROSITE-ProRule" id="PRU00228"/>
    </source>
</evidence>
<dbReference type="PROSITE" id="PS50135">
    <property type="entry name" value="ZF_ZZ_2"/>
    <property type="match status" value="1"/>
</dbReference>
<dbReference type="CDD" id="cd02340">
    <property type="entry name" value="ZZ_NBR1_like"/>
    <property type="match status" value="1"/>
</dbReference>
<dbReference type="GO" id="GO:0008270">
    <property type="term" value="F:zinc ion binding"/>
    <property type="evidence" value="ECO:0007669"/>
    <property type="project" value="UniProtKB-KW"/>
</dbReference>
<evidence type="ECO:0000313" key="8">
    <source>
        <dbReference type="WBParaSite" id="Minc3s00059g03033"/>
    </source>
</evidence>
<feature type="compositionally biased region" description="Basic and acidic residues" evidence="5">
    <location>
        <begin position="329"/>
        <end position="339"/>
    </location>
</feature>
<evidence type="ECO:0000256" key="2">
    <source>
        <dbReference type="ARBA" id="ARBA00022771"/>
    </source>
</evidence>
<evidence type="ECO:0000256" key="3">
    <source>
        <dbReference type="ARBA" id="ARBA00022833"/>
    </source>
</evidence>
<evidence type="ECO:0000256" key="1">
    <source>
        <dbReference type="ARBA" id="ARBA00022723"/>
    </source>
</evidence>
<organism evidence="7 8">
    <name type="scientific">Meloidogyne incognita</name>
    <name type="common">Southern root-knot nematode worm</name>
    <name type="synonym">Oxyuris incognita</name>
    <dbReference type="NCBI Taxonomy" id="6306"/>
    <lineage>
        <taxon>Eukaryota</taxon>
        <taxon>Metazoa</taxon>
        <taxon>Ecdysozoa</taxon>
        <taxon>Nematoda</taxon>
        <taxon>Chromadorea</taxon>
        <taxon>Rhabditida</taxon>
        <taxon>Tylenchina</taxon>
        <taxon>Tylenchomorpha</taxon>
        <taxon>Tylenchoidea</taxon>
        <taxon>Meloidogynidae</taxon>
        <taxon>Meloidogyninae</taxon>
        <taxon>Meloidogyne</taxon>
        <taxon>Meloidogyne incognita group</taxon>
    </lineage>
</organism>
<dbReference type="InterPro" id="IPR000433">
    <property type="entry name" value="Znf_ZZ"/>
</dbReference>
<dbReference type="GO" id="GO:0016235">
    <property type="term" value="C:aggresome"/>
    <property type="evidence" value="ECO:0007669"/>
    <property type="project" value="TreeGrafter"/>
</dbReference>
<dbReference type="AlphaFoldDB" id="A0A914KNP8"/>
<dbReference type="GO" id="GO:0035973">
    <property type="term" value="P:aggrephagy"/>
    <property type="evidence" value="ECO:0007669"/>
    <property type="project" value="TreeGrafter"/>
</dbReference>
<proteinExistence type="predicted"/>
<dbReference type="Pfam" id="PF00569">
    <property type="entry name" value="ZZ"/>
    <property type="match status" value="1"/>
</dbReference>
<name>A0A914KNP8_MELIC</name>
<dbReference type="PANTHER" id="PTHR15090:SF0">
    <property type="entry name" value="SEQUESTOSOME-1"/>
    <property type="match status" value="1"/>
</dbReference>
<evidence type="ECO:0000313" key="7">
    <source>
        <dbReference type="Proteomes" id="UP000887563"/>
    </source>
</evidence>
<dbReference type="WBParaSite" id="Minc3s00059g03033">
    <property type="protein sequence ID" value="Minc3s00059g03033"/>
    <property type="gene ID" value="Minc3s00059g03033"/>
</dbReference>
<evidence type="ECO:0000256" key="5">
    <source>
        <dbReference type="SAM" id="MobiDB-lite"/>
    </source>
</evidence>
<feature type="compositionally biased region" description="Basic and acidic residues" evidence="5">
    <location>
        <begin position="346"/>
        <end position="358"/>
    </location>
</feature>
<feature type="region of interest" description="Disordered" evidence="5">
    <location>
        <begin position="211"/>
        <end position="246"/>
    </location>
</feature>
<dbReference type="GO" id="GO:0005080">
    <property type="term" value="F:protein kinase C binding"/>
    <property type="evidence" value="ECO:0007669"/>
    <property type="project" value="TreeGrafter"/>
</dbReference>
<dbReference type="InterPro" id="IPR043145">
    <property type="entry name" value="Znf_ZZ_sf"/>
</dbReference>
<dbReference type="InterPro" id="IPR052260">
    <property type="entry name" value="Autophagy_Rcpt_SigReg"/>
</dbReference>
<sequence length="727" mass="80918">MSKQNNFEQFLHLNIVCDSCDKEIRGRRYKCLICPDFDLCQSCEQKNKHFEHAMMRLVKPDTLRPHYLCKTPPTQIEKMAQVFNKACSSFVSGFQSPSTTPTVTTSRRQSTPVTIKFEAEVKGLTQDEKWFILEALDNLLPQQHDEISKILAAAKEKDYTTPTKLDLDALKPAVLREILTYIQRCLPYPKGARRFGSVKPSVCHRHSLSKYSANHRHSSQNPSLATMGEATSDHRPHHHHSCSRRSSIQVAVEASQKYAAKTAFLKNTASSLRAQVIDNLNKDLDETYKKQKRITEEFRKSVAEKIAKDPNTLPTQNSVASQGESNVKQLEKNKEKEQNKGVVNNNKEKQPQSSDERAEFLKQIGETVKQALLNFGIECEASVQDSPRNIRAHLTFPIQPTAPVKNNVQNVLNPQVHQAPAGVVERQQLTLSQSMHLAALAAVELLKKQKPERLEKQKLDAAEKTVQETAKDSEEILEIHCSQPSSDDVMKLSMHTAIGIDEENNSANNEDIMKSSVHTAIGIDEEVSPKNGDIMQLSTHTAIGFDENDKEINSETLKGKEDLEVVVKPILPKNDGQNVLSRQSGLLSPMSVVEPSLPPSLGTSNGSLKRRMDVMKASTHTAIAIGDEYGGNVDDCNESDMVNNLSRCCSYSSLHSSTSGSSWIEVEEVEEQTSSKKLSDNFGTPKSFYEIVSGNEVSPDTTFTAEQFHSCNNSTVGDPVDSTKETM</sequence>
<dbReference type="SUPFAM" id="SSF57850">
    <property type="entry name" value="RING/U-box"/>
    <property type="match status" value="1"/>
</dbReference>
<reference evidence="8" key="1">
    <citation type="submission" date="2022-11" db="UniProtKB">
        <authorList>
            <consortium name="WormBaseParasite"/>
        </authorList>
    </citation>
    <scope>IDENTIFICATION</scope>
</reference>
<dbReference type="SMART" id="SM00291">
    <property type="entry name" value="ZnF_ZZ"/>
    <property type="match status" value="1"/>
</dbReference>
<protein>
    <submittedName>
        <fullName evidence="8">ZZ-type domain-containing protein</fullName>
    </submittedName>
</protein>
<keyword evidence="2 4" id="KW-0863">Zinc-finger</keyword>
<keyword evidence="1" id="KW-0479">Metal-binding</keyword>
<accession>A0A914KNP8</accession>
<feature type="region of interest" description="Disordered" evidence="5">
    <location>
        <begin position="305"/>
        <end position="358"/>
    </location>
</feature>
<keyword evidence="7" id="KW-1185">Reference proteome</keyword>
<dbReference type="GO" id="GO:0070530">
    <property type="term" value="F:K63-linked polyubiquitin modification-dependent protein binding"/>
    <property type="evidence" value="ECO:0007669"/>
    <property type="project" value="TreeGrafter"/>
</dbReference>
<dbReference type="PROSITE" id="PS01357">
    <property type="entry name" value="ZF_ZZ_1"/>
    <property type="match status" value="1"/>
</dbReference>
<feature type="compositionally biased region" description="Polar residues" evidence="5">
    <location>
        <begin position="312"/>
        <end position="325"/>
    </location>
</feature>
<dbReference type="GO" id="GO:0007032">
    <property type="term" value="P:endosome organization"/>
    <property type="evidence" value="ECO:0007669"/>
    <property type="project" value="TreeGrafter"/>
</dbReference>
<dbReference type="Gene3D" id="3.30.60.90">
    <property type="match status" value="1"/>
</dbReference>
<keyword evidence="3" id="KW-0862">Zinc</keyword>
<dbReference type="GO" id="GO:0044753">
    <property type="term" value="C:amphisome"/>
    <property type="evidence" value="ECO:0007669"/>
    <property type="project" value="TreeGrafter"/>
</dbReference>
<dbReference type="FunFam" id="3.30.60.90:FF:000016">
    <property type="entry name" value="Refractory to sigma P"/>
    <property type="match status" value="1"/>
</dbReference>
<feature type="domain" description="ZZ-type" evidence="6">
    <location>
        <begin position="12"/>
        <end position="62"/>
    </location>
</feature>
<evidence type="ECO:0000259" key="6">
    <source>
        <dbReference type="PROSITE" id="PS50135"/>
    </source>
</evidence>